<dbReference type="NCBIfam" id="TIGR00621">
    <property type="entry name" value="ssb"/>
    <property type="match status" value="1"/>
</dbReference>
<comment type="caution">
    <text evidence="2">Lacks conserved residue(s) required for the propagation of feature annotation.</text>
</comment>
<name>A0ABW1EEL2_9BACT</name>
<dbReference type="Pfam" id="PF00436">
    <property type="entry name" value="SSB"/>
    <property type="match status" value="1"/>
</dbReference>
<dbReference type="GO" id="GO:0003677">
    <property type="term" value="F:DNA binding"/>
    <property type="evidence" value="ECO:0007669"/>
    <property type="project" value="UniProtKB-KW"/>
</dbReference>
<keyword evidence="1 2" id="KW-0238">DNA-binding</keyword>
<evidence type="ECO:0000256" key="1">
    <source>
        <dbReference type="ARBA" id="ARBA00023125"/>
    </source>
</evidence>
<reference evidence="6" key="1">
    <citation type="journal article" date="2019" name="Int. J. Syst. Evol. Microbiol.">
        <title>The Global Catalogue of Microorganisms (GCM) 10K type strain sequencing project: providing services to taxonomists for standard genome sequencing and annotation.</title>
        <authorList>
            <consortium name="The Broad Institute Genomics Platform"/>
            <consortium name="The Broad Institute Genome Sequencing Center for Infectious Disease"/>
            <person name="Wu L."/>
            <person name="Ma J."/>
        </authorList>
    </citation>
    <scope>NUCLEOTIDE SEQUENCE [LARGE SCALE GENOMIC DNA]</scope>
    <source>
        <strain evidence="6">JCM 4087</strain>
    </source>
</reference>
<comment type="subunit">
    <text evidence="2">Homotetramer.</text>
</comment>
<dbReference type="PANTHER" id="PTHR10302">
    <property type="entry name" value="SINGLE-STRANDED DNA-BINDING PROTEIN"/>
    <property type="match status" value="1"/>
</dbReference>
<dbReference type="PANTHER" id="PTHR10302:SF0">
    <property type="entry name" value="SINGLE-STRANDED DNA-BINDING PROTEIN, MITOCHONDRIAL"/>
    <property type="match status" value="1"/>
</dbReference>
<accession>A0ABW1EEL2</accession>
<dbReference type="EMBL" id="JBHSPH010000002">
    <property type="protein sequence ID" value="MFC5861717.1"/>
    <property type="molecule type" value="Genomic_DNA"/>
</dbReference>
<evidence type="ECO:0000256" key="2">
    <source>
        <dbReference type="HAMAP-Rule" id="MF_00984"/>
    </source>
</evidence>
<dbReference type="InterPro" id="IPR012340">
    <property type="entry name" value="NA-bd_OB-fold"/>
</dbReference>
<comment type="caution">
    <text evidence="5">The sequence shown here is derived from an EMBL/GenBank/DDBJ whole genome shotgun (WGS) entry which is preliminary data.</text>
</comment>
<evidence type="ECO:0000313" key="5">
    <source>
        <dbReference type="EMBL" id="MFC5861717.1"/>
    </source>
</evidence>
<gene>
    <name evidence="5" type="ORF">ACFPT7_05390</name>
</gene>
<feature type="region of interest" description="Disordered" evidence="4">
    <location>
        <begin position="206"/>
        <end position="253"/>
    </location>
</feature>
<dbReference type="InterPro" id="IPR000424">
    <property type="entry name" value="Primosome_PriB/ssb"/>
</dbReference>
<dbReference type="InterPro" id="IPR011344">
    <property type="entry name" value="ssDNA-bd"/>
</dbReference>
<dbReference type="SUPFAM" id="SSF50249">
    <property type="entry name" value="Nucleic acid-binding proteins"/>
    <property type="match status" value="1"/>
</dbReference>
<evidence type="ECO:0000313" key="6">
    <source>
        <dbReference type="Proteomes" id="UP001596091"/>
    </source>
</evidence>
<proteinExistence type="inferred from homology"/>
<keyword evidence="6" id="KW-1185">Reference proteome</keyword>
<dbReference type="PROSITE" id="PS50935">
    <property type="entry name" value="SSB"/>
    <property type="match status" value="1"/>
</dbReference>
<evidence type="ECO:0000256" key="3">
    <source>
        <dbReference type="RuleBase" id="RU000524"/>
    </source>
</evidence>
<dbReference type="Gene3D" id="2.40.50.140">
    <property type="entry name" value="Nucleic acid-binding proteins"/>
    <property type="match status" value="1"/>
</dbReference>
<protein>
    <recommendedName>
        <fullName evidence="2 3">Single-stranded DNA-binding protein</fullName>
        <shortName evidence="2">SSB</shortName>
    </recommendedName>
</protein>
<dbReference type="RefSeq" id="WP_263337254.1">
    <property type="nucleotide sequence ID" value="NZ_JAGSYH010000004.1"/>
</dbReference>
<dbReference type="Proteomes" id="UP001596091">
    <property type="component" value="Unassembled WGS sequence"/>
</dbReference>
<dbReference type="CDD" id="cd04496">
    <property type="entry name" value="SSB_OBF"/>
    <property type="match status" value="1"/>
</dbReference>
<feature type="compositionally biased region" description="Basic and acidic residues" evidence="4">
    <location>
        <begin position="217"/>
        <end position="231"/>
    </location>
</feature>
<sequence>MTDRSQVVVSVGEPNWAPLERAVPVTELGNFMYMGRAGEIEFYKHRLTRRYLNISQDGCRFYRYLDGAYFEISRSDALDNVRDYDRKKRSHIMAKCVNKALLLGYAGKAPEIRSTAGGMLAASFSLATSERQQDRQGNWTDKTEWHNVVTYGRTAEIVRDHVKKGTQVFIQGKIQTRSWDDKESGQKRNRTEIVVFDLTLLNSNGNGSSVGTTGKSQSDRSPLDSGYRKSDMNAQFGDEELDPSDIPFSLPSN</sequence>
<dbReference type="HAMAP" id="MF_00984">
    <property type="entry name" value="SSB"/>
    <property type="match status" value="1"/>
</dbReference>
<evidence type="ECO:0000256" key="4">
    <source>
        <dbReference type="SAM" id="MobiDB-lite"/>
    </source>
</evidence>
<organism evidence="5 6">
    <name type="scientific">Acidicapsa dinghuensis</name>
    <dbReference type="NCBI Taxonomy" id="2218256"/>
    <lineage>
        <taxon>Bacteria</taxon>
        <taxon>Pseudomonadati</taxon>
        <taxon>Acidobacteriota</taxon>
        <taxon>Terriglobia</taxon>
        <taxon>Terriglobales</taxon>
        <taxon>Acidobacteriaceae</taxon>
        <taxon>Acidicapsa</taxon>
    </lineage>
</organism>